<gene>
    <name evidence="13" type="ORF">NAS2_0278</name>
</gene>
<comment type="catalytic activity">
    <reaction evidence="10">
        <text>L-seryl-[protein] + ATP = O-phospho-L-seryl-[protein] + ADP + H(+)</text>
        <dbReference type="Rhea" id="RHEA:17989"/>
        <dbReference type="Rhea" id="RHEA-COMP:9863"/>
        <dbReference type="Rhea" id="RHEA-COMP:11604"/>
        <dbReference type="ChEBI" id="CHEBI:15378"/>
        <dbReference type="ChEBI" id="CHEBI:29999"/>
        <dbReference type="ChEBI" id="CHEBI:30616"/>
        <dbReference type="ChEBI" id="CHEBI:83421"/>
        <dbReference type="ChEBI" id="CHEBI:456216"/>
        <dbReference type="EC" id="2.7.11.1"/>
    </reaction>
</comment>
<dbReference type="InterPro" id="IPR018934">
    <property type="entry name" value="RIO_dom"/>
</dbReference>
<evidence type="ECO:0000256" key="6">
    <source>
        <dbReference type="ARBA" id="ARBA00022741"/>
    </source>
</evidence>
<evidence type="ECO:0000256" key="3">
    <source>
        <dbReference type="ARBA" id="ARBA00022527"/>
    </source>
</evidence>
<dbReference type="SUPFAM" id="SSF56112">
    <property type="entry name" value="Protein kinase-like (PK-like)"/>
    <property type="match status" value="1"/>
</dbReference>
<evidence type="ECO:0000313" key="13">
    <source>
        <dbReference type="EMBL" id="BBE41671.1"/>
    </source>
</evidence>
<keyword evidence="4" id="KW-0808">Transferase</keyword>
<sequence length="213" mass="24083">MDRPIEIKELRVIARGAEADILEVEWMDVRVILKRRLPKEYLNPALDARVRYHRTVREAEILHEAKLSGVPTPLVYFVDPVNAEIIMEMIQGFRLKELLESGRRVDLLGVVGQHLGRLHSGGIVHGDPTTSNFILSGEVLYAIDFGLSFRSHAPQDLASDLHVIKEALESYHSDLSKEAVQLLMSGYSEAFDGSPEVIRWLRRLESSGRYRGA</sequence>
<comment type="subunit">
    <text evidence="11">Component of the KEOPS complex that consists of Kae1, Bud32, Cgi121 and Pcc1; the whole complex dimerizes.</text>
</comment>
<dbReference type="PANTHER" id="PTHR12209">
    <property type="entry name" value="NON-SPECIFIC SERINE/THREONINE PROTEIN KINASE"/>
    <property type="match status" value="1"/>
</dbReference>
<dbReference type="NCBIfam" id="TIGR03724">
    <property type="entry name" value="arch_bud32"/>
    <property type="match status" value="1"/>
</dbReference>
<evidence type="ECO:0000256" key="11">
    <source>
        <dbReference type="ARBA" id="ARBA00065170"/>
    </source>
</evidence>
<protein>
    <recommendedName>
        <fullName evidence="2">non-specific serine/threonine protein kinase</fullName>
        <ecNumber evidence="2">2.7.11.1</ecNumber>
    </recommendedName>
</protein>
<dbReference type="Pfam" id="PF01163">
    <property type="entry name" value="RIO1"/>
    <property type="match status" value="1"/>
</dbReference>
<dbReference type="RefSeq" id="WP_174447988.1">
    <property type="nucleotide sequence ID" value="NZ_AP018732.1"/>
</dbReference>
<keyword evidence="14" id="KW-1185">Reference proteome</keyword>
<name>A0A4P2VC55_9ARCH</name>
<evidence type="ECO:0000256" key="7">
    <source>
        <dbReference type="ARBA" id="ARBA00022777"/>
    </source>
</evidence>
<dbReference type="PANTHER" id="PTHR12209:SF0">
    <property type="entry name" value="EKC_KEOPS COMPLEX SUBUNIT TP53RK"/>
    <property type="match status" value="1"/>
</dbReference>
<keyword evidence="6" id="KW-0547">Nucleotide-binding</keyword>
<dbReference type="Proteomes" id="UP000509448">
    <property type="component" value="Chromosome"/>
</dbReference>
<evidence type="ECO:0000256" key="1">
    <source>
        <dbReference type="ARBA" id="ARBA00010630"/>
    </source>
</evidence>
<feature type="domain" description="Protein kinase" evidence="12">
    <location>
        <begin position="7"/>
        <end position="213"/>
    </location>
</feature>
<dbReference type="KEGG" id="ccai:NAS2_0278"/>
<dbReference type="FunFam" id="3.30.200.20:FF:000201">
    <property type="entry name" value="TP53-regulating kinase isoform X1"/>
    <property type="match status" value="1"/>
</dbReference>
<comment type="similarity">
    <text evidence="1">Belongs to the protein kinase superfamily. BUD32 family.</text>
</comment>
<dbReference type="Gene3D" id="3.30.200.20">
    <property type="entry name" value="Phosphorylase Kinase, domain 1"/>
    <property type="match status" value="1"/>
</dbReference>
<dbReference type="InterPro" id="IPR000719">
    <property type="entry name" value="Prot_kinase_dom"/>
</dbReference>
<dbReference type="GO" id="GO:0008033">
    <property type="term" value="P:tRNA processing"/>
    <property type="evidence" value="ECO:0007669"/>
    <property type="project" value="UniProtKB-KW"/>
</dbReference>
<dbReference type="GeneID" id="55584095"/>
<reference evidence="13 14" key="1">
    <citation type="journal article" date="2019" name="ISME J.">
        <title>Isolation and characterization of a thermophilic sulfur- and iron-reducing thaumarchaeote from a terrestrial acidic hot spring.</title>
        <authorList>
            <person name="Kato S."/>
            <person name="Itoh T."/>
            <person name="Yuki M."/>
            <person name="Nagamori M."/>
            <person name="Ohnishi M."/>
            <person name="Uematsu K."/>
            <person name="Suzuki K."/>
            <person name="Takashina T."/>
            <person name="Ohkuma M."/>
        </authorList>
    </citation>
    <scope>NUCLEOTIDE SEQUENCE [LARGE SCALE GENOMIC DNA]</scope>
    <source>
        <strain evidence="13 14">NAS-02</strain>
    </source>
</reference>
<dbReference type="GO" id="GO:0004674">
    <property type="term" value="F:protein serine/threonine kinase activity"/>
    <property type="evidence" value="ECO:0007669"/>
    <property type="project" value="UniProtKB-KW"/>
</dbReference>
<dbReference type="EMBL" id="AP018732">
    <property type="protein sequence ID" value="BBE41671.1"/>
    <property type="molecule type" value="Genomic_DNA"/>
</dbReference>
<dbReference type="GO" id="GO:0005524">
    <property type="term" value="F:ATP binding"/>
    <property type="evidence" value="ECO:0007669"/>
    <property type="project" value="UniProtKB-KW"/>
</dbReference>
<keyword evidence="3" id="KW-0723">Serine/threonine-protein kinase</keyword>
<evidence type="ECO:0000256" key="4">
    <source>
        <dbReference type="ARBA" id="ARBA00022679"/>
    </source>
</evidence>
<dbReference type="OrthoDB" id="31344at2157"/>
<evidence type="ECO:0000256" key="2">
    <source>
        <dbReference type="ARBA" id="ARBA00012513"/>
    </source>
</evidence>
<evidence type="ECO:0000256" key="5">
    <source>
        <dbReference type="ARBA" id="ARBA00022694"/>
    </source>
</evidence>
<evidence type="ECO:0000256" key="9">
    <source>
        <dbReference type="ARBA" id="ARBA00047899"/>
    </source>
</evidence>
<proteinExistence type="inferred from homology"/>
<dbReference type="EC" id="2.7.11.1" evidence="2"/>
<evidence type="ECO:0000313" key="14">
    <source>
        <dbReference type="Proteomes" id="UP000509448"/>
    </source>
</evidence>
<dbReference type="GO" id="GO:0005829">
    <property type="term" value="C:cytosol"/>
    <property type="evidence" value="ECO:0007669"/>
    <property type="project" value="TreeGrafter"/>
</dbReference>
<dbReference type="InterPro" id="IPR022495">
    <property type="entry name" value="Bud32"/>
</dbReference>
<dbReference type="InterPro" id="IPR011009">
    <property type="entry name" value="Kinase-like_dom_sf"/>
</dbReference>
<keyword evidence="8" id="KW-0067">ATP-binding</keyword>
<organism evidence="13 14">
    <name type="scientific">Conexivisphaera calida</name>
    <dbReference type="NCBI Taxonomy" id="1874277"/>
    <lineage>
        <taxon>Archaea</taxon>
        <taxon>Nitrososphaerota</taxon>
        <taxon>Conexivisphaeria</taxon>
        <taxon>Conexivisphaerales</taxon>
        <taxon>Conexivisphaeraceae</taxon>
        <taxon>Conexivisphaera</taxon>
    </lineage>
</organism>
<dbReference type="NCBIfam" id="NF011463">
    <property type="entry name" value="PRK14879.1-4"/>
    <property type="match status" value="1"/>
</dbReference>
<dbReference type="Gene3D" id="1.10.510.10">
    <property type="entry name" value="Transferase(Phosphotransferase) domain 1"/>
    <property type="match status" value="1"/>
</dbReference>
<accession>A0A4P2VC55</accession>
<keyword evidence="7 13" id="KW-0418">Kinase</keyword>
<evidence type="ECO:0000259" key="12">
    <source>
        <dbReference type="PROSITE" id="PS50011"/>
    </source>
</evidence>
<keyword evidence="5" id="KW-0819">tRNA processing</keyword>
<evidence type="ECO:0000256" key="8">
    <source>
        <dbReference type="ARBA" id="ARBA00022840"/>
    </source>
</evidence>
<dbReference type="GO" id="GO:0000408">
    <property type="term" value="C:EKC/KEOPS complex"/>
    <property type="evidence" value="ECO:0007669"/>
    <property type="project" value="UniProtKB-ARBA"/>
</dbReference>
<dbReference type="AlphaFoldDB" id="A0A4P2VC55"/>
<evidence type="ECO:0000256" key="10">
    <source>
        <dbReference type="ARBA" id="ARBA00048679"/>
    </source>
</evidence>
<dbReference type="PROSITE" id="PS50011">
    <property type="entry name" value="PROTEIN_KINASE_DOM"/>
    <property type="match status" value="1"/>
</dbReference>
<comment type="catalytic activity">
    <reaction evidence="9">
        <text>L-threonyl-[protein] + ATP = O-phospho-L-threonyl-[protein] + ADP + H(+)</text>
        <dbReference type="Rhea" id="RHEA:46608"/>
        <dbReference type="Rhea" id="RHEA-COMP:11060"/>
        <dbReference type="Rhea" id="RHEA-COMP:11605"/>
        <dbReference type="ChEBI" id="CHEBI:15378"/>
        <dbReference type="ChEBI" id="CHEBI:30013"/>
        <dbReference type="ChEBI" id="CHEBI:30616"/>
        <dbReference type="ChEBI" id="CHEBI:61977"/>
        <dbReference type="ChEBI" id="CHEBI:456216"/>
        <dbReference type="EC" id="2.7.11.1"/>
    </reaction>
</comment>